<evidence type="ECO:0000256" key="1">
    <source>
        <dbReference type="ARBA" id="ARBA00001936"/>
    </source>
</evidence>
<protein>
    <recommendedName>
        <fullName evidence="2">inorganic diphosphatase</fullName>
        <ecNumber evidence="2">3.6.1.1</ecNumber>
    </recommendedName>
    <alternativeName>
        <fullName evidence="6">Pyrophosphate phospho-hydrolase</fullName>
    </alternativeName>
</protein>
<dbReference type="EMBL" id="SBIQ01000030">
    <property type="protein sequence ID" value="KAF7684086.1"/>
    <property type="molecule type" value="Genomic_DNA"/>
</dbReference>
<evidence type="ECO:0000256" key="3">
    <source>
        <dbReference type="ARBA" id="ARBA00022723"/>
    </source>
</evidence>
<keyword evidence="3" id="KW-0479">Metal-binding</keyword>
<comment type="cofactor">
    <cofactor evidence="1">
        <name>Mn(2+)</name>
        <dbReference type="ChEBI" id="CHEBI:29035"/>
    </cofactor>
</comment>
<feature type="domain" description="DHHA2" evidence="8">
    <location>
        <begin position="256"/>
        <end position="379"/>
    </location>
</feature>
<keyword evidence="5" id="KW-0464">Manganese</keyword>
<keyword evidence="10" id="KW-1185">Reference proteome</keyword>
<accession>A0ABQ7I0V1</accession>
<evidence type="ECO:0000313" key="9">
    <source>
        <dbReference type="EMBL" id="KAF7684086.1"/>
    </source>
</evidence>
<evidence type="ECO:0000256" key="4">
    <source>
        <dbReference type="ARBA" id="ARBA00022801"/>
    </source>
</evidence>
<comment type="caution">
    <text evidence="9">The sequence shown here is derived from an EMBL/GenBank/DDBJ whole genome shotgun (WGS) entry which is preliminary data.</text>
</comment>
<dbReference type="PANTHER" id="PTHR12112">
    <property type="entry name" value="BNIP - RELATED"/>
    <property type="match status" value="1"/>
</dbReference>
<evidence type="ECO:0000256" key="6">
    <source>
        <dbReference type="ARBA" id="ARBA00032535"/>
    </source>
</evidence>
<dbReference type="InterPro" id="IPR038763">
    <property type="entry name" value="DHH_sf"/>
</dbReference>
<gene>
    <name evidence="9" type="primary">PPX1</name>
    <name evidence="9" type="ORF">TCON_0725</name>
</gene>
<dbReference type="Proteomes" id="UP001516464">
    <property type="component" value="Unassembled WGS sequence"/>
</dbReference>
<keyword evidence="4" id="KW-0378">Hydrolase</keyword>
<dbReference type="SUPFAM" id="SSF64182">
    <property type="entry name" value="DHH phosphoesterases"/>
    <property type="match status" value="1"/>
</dbReference>
<evidence type="ECO:0000259" key="8">
    <source>
        <dbReference type="Pfam" id="PF02833"/>
    </source>
</evidence>
<proteinExistence type="predicted"/>
<comment type="catalytic activity">
    <reaction evidence="7">
        <text>diphosphate + H2O = 2 phosphate + H(+)</text>
        <dbReference type="Rhea" id="RHEA:24576"/>
        <dbReference type="ChEBI" id="CHEBI:15377"/>
        <dbReference type="ChEBI" id="CHEBI:15378"/>
        <dbReference type="ChEBI" id="CHEBI:33019"/>
        <dbReference type="ChEBI" id="CHEBI:43474"/>
        <dbReference type="EC" id="3.6.1.1"/>
    </reaction>
</comment>
<dbReference type="InterPro" id="IPR004097">
    <property type="entry name" value="DHHA2"/>
</dbReference>
<dbReference type="EC" id="3.6.1.1" evidence="2"/>
<organism evidence="9 10">
    <name type="scientific">Astathelohania contejeani</name>
    <dbReference type="NCBI Taxonomy" id="164912"/>
    <lineage>
        <taxon>Eukaryota</taxon>
        <taxon>Fungi</taxon>
        <taxon>Fungi incertae sedis</taxon>
        <taxon>Microsporidia</taxon>
        <taxon>Astathelohaniidae</taxon>
        <taxon>Astathelohania</taxon>
    </lineage>
</organism>
<dbReference type="Gene3D" id="3.10.310.20">
    <property type="entry name" value="DHHA2 domain"/>
    <property type="match status" value="1"/>
</dbReference>
<dbReference type="PANTHER" id="PTHR12112:SF22">
    <property type="entry name" value="MANGANESE-DEPENDENT INORGANIC PYROPHOSPHATASE-RELATED"/>
    <property type="match status" value="1"/>
</dbReference>
<evidence type="ECO:0000256" key="5">
    <source>
        <dbReference type="ARBA" id="ARBA00023211"/>
    </source>
</evidence>
<evidence type="ECO:0000256" key="7">
    <source>
        <dbReference type="ARBA" id="ARBA00047820"/>
    </source>
</evidence>
<reference evidence="9 10" key="1">
    <citation type="submission" date="2019-01" db="EMBL/GenBank/DDBJ databases">
        <title>Genomes sequencing and comparative genomics of infectious freshwater microsporidia, Cucumispora dikerogammari and Thelohania contejeani.</title>
        <authorList>
            <person name="Cormier A."/>
            <person name="Giraud I."/>
            <person name="Wattier R."/>
            <person name="Teixeira M."/>
            <person name="Grandjean F."/>
            <person name="Rigaud T."/>
            <person name="Cordaux R."/>
        </authorList>
    </citation>
    <scope>NUCLEOTIDE SEQUENCE [LARGE SCALE GENOMIC DNA]</scope>
    <source>
        <strain evidence="9">T1</strain>
        <tissue evidence="9">Spores</tissue>
    </source>
</reference>
<evidence type="ECO:0000313" key="10">
    <source>
        <dbReference type="Proteomes" id="UP001516464"/>
    </source>
</evidence>
<name>A0ABQ7I0V1_9MICR</name>
<dbReference type="Pfam" id="PF02833">
    <property type="entry name" value="DHHA2"/>
    <property type="match status" value="1"/>
</dbReference>
<dbReference type="Gene3D" id="3.90.1640.10">
    <property type="entry name" value="inorganic pyrophosphatase (n-terminal core)"/>
    <property type="match status" value="1"/>
</dbReference>
<evidence type="ECO:0000256" key="2">
    <source>
        <dbReference type="ARBA" id="ARBA00012146"/>
    </source>
</evidence>
<sequence>MRIEFRNEFQEYFNLNKTRISKQSITISIGNSGCDLDSFISSLVLGYVKGYLHVVNMKKEIFQAKGEMMWLCNIFKINIDDLIFLEHAKIGDNDKKGAYLLLENERHYIITKEIKLALTDHNLPVPELQGYPIEIIIDHHKLENHIRKVKNICIDISVGSATTLVSQYLAYNYLIKKRKSYHTKKNLKESTYNVAIIKFISTLLIIPIIVDTHFLKYRTSNLDRIEVKRLQKIGKLSTRKLKKIRKTIKLARRNDHMHPTNIILQKDYKRYEHLGFIFGASVVKYSFIDWIDRESKNSGFEGELISQIEDFRVKMNLEFFIILCRLNKQRHAIILNFPYLEDLLKINNEEIESKTYKNIRYYKLPLKLSRKLFIPIVKKILKKRNKNFV</sequence>
<dbReference type="InterPro" id="IPR038222">
    <property type="entry name" value="DHHA2_dom_sf"/>
</dbReference>